<dbReference type="AlphaFoldDB" id="A0A0D8JIG5"/>
<evidence type="ECO:0000313" key="2">
    <source>
        <dbReference type="EMBL" id="KJF45648.1"/>
    </source>
</evidence>
<reference evidence="2 3" key="1">
    <citation type="submission" date="2014-09" db="EMBL/GenBank/DDBJ databases">
        <title>Draft Genome Sequence of Draconibacterium sp. JN14CK-3.</title>
        <authorList>
            <person name="Dong C."/>
            <person name="Lai Q."/>
            <person name="Shao Z."/>
        </authorList>
    </citation>
    <scope>NUCLEOTIDE SEQUENCE [LARGE SCALE GENOMIC DNA]</scope>
    <source>
        <strain evidence="2 3">JN14CK-3</strain>
    </source>
</reference>
<dbReference type="OrthoDB" id="9924429at2"/>
<feature type="transmembrane region" description="Helical" evidence="1">
    <location>
        <begin position="23"/>
        <end position="41"/>
    </location>
</feature>
<accession>A0A0D8JIG5</accession>
<name>A0A0D8JIG5_9BACT</name>
<evidence type="ECO:0000313" key="3">
    <source>
        <dbReference type="Proteomes" id="UP000032544"/>
    </source>
</evidence>
<dbReference type="EMBL" id="JRHC01000001">
    <property type="protein sequence ID" value="KJF45648.1"/>
    <property type="molecule type" value="Genomic_DNA"/>
</dbReference>
<evidence type="ECO:0000256" key="1">
    <source>
        <dbReference type="SAM" id="Phobius"/>
    </source>
</evidence>
<proteinExistence type="predicted"/>
<keyword evidence="1" id="KW-0812">Transmembrane</keyword>
<protein>
    <submittedName>
        <fullName evidence="2">Uncharacterized protein</fullName>
    </submittedName>
</protein>
<organism evidence="2 3">
    <name type="scientific">Draconibacterium sediminis</name>
    <dbReference type="NCBI Taxonomy" id="1544798"/>
    <lineage>
        <taxon>Bacteria</taxon>
        <taxon>Pseudomonadati</taxon>
        <taxon>Bacteroidota</taxon>
        <taxon>Bacteroidia</taxon>
        <taxon>Marinilabiliales</taxon>
        <taxon>Prolixibacteraceae</taxon>
        <taxon>Draconibacterium</taxon>
    </lineage>
</organism>
<feature type="transmembrane region" description="Helical" evidence="1">
    <location>
        <begin position="48"/>
        <end position="67"/>
    </location>
</feature>
<sequence length="72" mass="8092">MIFSFISSLTVSSSQNELVSSVFIDFSFYLIIAGLIGWVLFRKEKGKYISKALMTLMIVAPLLFLILKLGKL</sequence>
<gene>
    <name evidence="2" type="ORF">LH29_10005</name>
</gene>
<dbReference type="Proteomes" id="UP000032544">
    <property type="component" value="Unassembled WGS sequence"/>
</dbReference>
<dbReference type="RefSeq" id="WP_045028152.1">
    <property type="nucleotide sequence ID" value="NZ_CAJXKZ010000005.1"/>
</dbReference>
<keyword evidence="1" id="KW-0472">Membrane</keyword>
<keyword evidence="1" id="KW-1133">Transmembrane helix</keyword>
<comment type="caution">
    <text evidence="2">The sequence shown here is derived from an EMBL/GenBank/DDBJ whole genome shotgun (WGS) entry which is preliminary data.</text>
</comment>
<keyword evidence="3" id="KW-1185">Reference proteome</keyword>